<dbReference type="Proteomes" id="UP000664545">
    <property type="component" value="Unassembled WGS sequence"/>
</dbReference>
<organism evidence="4 5">
    <name type="scientific">Clostridium aminobutyricum</name>
    <dbReference type="NCBI Taxonomy" id="33953"/>
    <lineage>
        <taxon>Bacteria</taxon>
        <taxon>Bacillati</taxon>
        <taxon>Bacillota</taxon>
        <taxon>Clostridia</taxon>
        <taxon>Eubacteriales</taxon>
        <taxon>Clostridiaceae</taxon>
        <taxon>Clostridium</taxon>
    </lineage>
</organism>
<sequence length="155" mass="17795">MIVRKAKLSDSETIHKLANYYADKGLLLARSRSSIYENIRNYSVVEIDGEVIGVGALSTIWSDLAEIRTLAVEESLSGKGIGRKLMEYFISEAKEMGIQKIFTLTYQNVFFEKCGFIEVDKDYIPPHKLWKDCYGCPKFPDCDEILMVMEFEKEK</sequence>
<reference evidence="4" key="1">
    <citation type="submission" date="2021-02" db="EMBL/GenBank/DDBJ databases">
        <title>Abyssanaerobacter marinus gen.nov., sp., nov, anaerobic bacterium isolated from the Onnuri vent field of Indian Ocean and suggestion of Mogibacteriaceae fam. nov., and proposal of reclassification of ambiguous this family's genus member.</title>
        <authorList>
            <person name="Kim Y.J."/>
            <person name="Yang J.-A."/>
        </authorList>
    </citation>
    <scope>NUCLEOTIDE SEQUENCE</scope>
    <source>
        <strain evidence="4">DSM 2634</strain>
    </source>
</reference>
<dbReference type="EMBL" id="JAFJZZ010000003">
    <property type="protein sequence ID" value="MBN7773475.1"/>
    <property type="molecule type" value="Genomic_DNA"/>
</dbReference>
<comment type="caution">
    <text evidence="4">The sequence shown here is derived from an EMBL/GenBank/DDBJ whole genome shotgun (WGS) entry which is preliminary data.</text>
</comment>
<keyword evidence="2" id="KW-0012">Acyltransferase</keyword>
<dbReference type="SUPFAM" id="SSF55729">
    <property type="entry name" value="Acyl-CoA N-acyltransferases (Nat)"/>
    <property type="match status" value="1"/>
</dbReference>
<proteinExistence type="predicted"/>
<evidence type="ECO:0000256" key="2">
    <source>
        <dbReference type="ARBA" id="ARBA00023315"/>
    </source>
</evidence>
<name>A0A939D999_CLOAM</name>
<protein>
    <submittedName>
        <fullName evidence="4">N-acetyltransferase</fullName>
    </submittedName>
</protein>
<dbReference type="InterPro" id="IPR000182">
    <property type="entry name" value="GNAT_dom"/>
</dbReference>
<keyword evidence="1" id="KW-0808">Transferase</keyword>
<dbReference type="InterPro" id="IPR016181">
    <property type="entry name" value="Acyl_CoA_acyltransferase"/>
</dbReference>
<dbReference type="PANTHER" id="PTHR43626">
    <property type="entry name" value="ACYL-COA N-ACYLTRANSFERASE"/>
    <property type="match status" value="1"/>
</dbReference>
<dbReference type="RefSeq" id="WP_206582311.1">
    <property type="nucleotide sequence ID" value="NZ_JAFJZZ010000003.1"/>
</dbReference>
<accession>A0A939D999</accession>
<dbReference type="PROSITE" id="PS51186">
    <property type="entry name" value="GNAT"/>
    <property type="match status" value="1"/>
</dbReference>
<dbReference type="AlphaFoldDB" id="A0A939D999"/>
<dbReference type="GO" id="GO:0005737">
    <property type="term" value="C:cytoplasm"/>
    <property type="evidence" value="ECO:0007669"/>
    <property type="project" value="TreeGrafter"/>
</dbReference>
<dbReference type="GO" id="GO:0008080">
    <property type="term" value="F:N-acetyltransferase activity"/>
    <property type="evidence" value="ECO:0007669"/>
    <property type="project" value="InterPro"/>
</dbReference>
<evidence type="ECO:0000259" key="3">
    <source>
        <dbReference type="PROSITE" id="PS51186"/>
    </source>
</evidence>
<feature type="domain" description="N-acetyltransferase" evidence="3">
    <location>
        <begin position="1"/>
        <end position="152"/>
    </location>
</feature>
<dbReference type="NCBIfam" id="NF005840">
    <property type="entry name" value="PRK07757.1"/>
    <property type="match status" value="1"/>
</dbReference>
<evidence type="ECO:0000313" key="5">
    <source>
        <dbReference type="Proteomes" id="UP000664545"/>
    </source>
</evidence>
<dbReference type="PANTHER" id="PTHR43626:SF4">
    <property type="entry name" value="GCN5-RELATED N-ACETYLTRANSFERASE 2, CHLOROPLASTIC"/>
    <property type="match status" value="1"/>
</dbReference>
<evidence type="ECO:0000256" key="1">
    <source>
        <dbReference type="ARBA" id="ARBA00022679"/>
    </source>
</evidence>
<dbReference type="Pfam" id="PF00583">
    <property type="entry name" value="Acetyltransf_1"/>
    <property type="match status" value="1"/>
</dbReference>
<keyword evidence="5" id="KW-1185">Reference proteome</keyword>
<dbReference type="InterPro" id="IPR045039">
    <property type="entry name" value="NSI-like"/>
</dbReference>
<dbReference type="CDD" id="cd04301">
    <property type="entry name" value="NAT_SF"/>
    <property type="match status" value="1"/>
</dbReference>
<gene>
    <name evidence="4" type="ORF">JYB65_08880</name>
</gene>
<evidence type="ECO:0000313" key="4">
    <source>
        <dbReference type="EMBL" id="MBN7773475.1"/>
    </source>
</evidence>
<dbReference type="Gene3D" id="3.40.630.30">
    <property type="match status" value="1"/>
</dbReference>